<keyword evidence="11" id="KW-0732">Signal</keyword>
<dbReference type="InterPro" id="IPR006047">
    <property type="entry name" value="GH13_cat_dom"/>
</dbReference>
<dbReference type="SUPFAM" id="SSF51445">
    <property type="entry name" value="(Trans)glycosidases"/>
    <property type="match status" value="1"/>
</dbReference>
<name>A0ABR4P948_9HELO</name>
<keyword evidence="5 9" id="KW-0378">Hydrolase</keyword>
<keyword evidence="14" id="KW-1185">Reference proteome</keyword>
<feature type="compositionally biased region" description="Low complexity" evidence="10">
    <location>
        <begin position="128"/>
        <end position="168"/>
    </location>
</feature>
<organism evidence="13 14">
    <name type="scientific">Phlyctema vagabunda</name>
    <dbReference type="NCBI Taxonomy" id="108571"/>
    <lineage>
        <taxon>Eukaryota</taxon>
        <taxon>Fungi</taxon>
        <taxon>Dikarya</taxon>
        <taxon>Ascomycota</taxon>
        <taxon>Pezizomycotina</taxon>
        <taxon>Leotiomycetes</taxon>
        <taxon>Helotiales</taxon>
        <taxon>Dermateaceae</taxon>
        <taxon>Phlyctema</taxon>
    </lineage>
</organism>
<evidence type="ECO:0000256" key="5">
    <source>
        <dbReference type="ARBA" id="ARBA00022801"/>
    </source>
</evidence>
<dbReference type="SMART" id="SM00642">
    <property type="entry name" value="Aamy"/>
    <property type="match status" value="1"/>
</dbReference>
<dbReference type="Gene3D" id="3.20.20.80">
    <property type="entry name" value="Glycosidases"/>
    <property type="match status" value="1"/>
</dbReference>
<dbReference type="InterPro" id="IPR005036">
    <property type="entry name" value="CBM21_dom"/>
</dbReference>
<dbReference type="InterPro" id="IPR038175">
    <property type="entry name" value="CBM21_dom_sf"/>
</dbReference>
<sequence length="793" mass="84941">MVTLSTSRICPLLYLLWAFIGVVLSSPLERRATQIALNSYTYTNNILAGSINVQNIAYSKVVAVYWAVGDTWSSSTISATYSAAAASGYETWKFSGTATGATQFYVRYDVSGSTYYDPGNFVNYKISSSTSSTSSSRVSSTSGQVTTSTRSTTSSTSSTRVSSSTTSTVPAGTGAVSPSALPLIVPSSIPSESPATAPTGCGNWNGGDSCASDSVSTFAASSENRRWQTPPQGASGYASTFQNYRDLVGYADIQYNAARTQAVVVVNAASRTSETISYSFNGAAATTSNTFQVSSGFSGSLAITASTPSGKTLVLDPLNFIFQNTALTAAQSSFSNGQKGGVVELFGWPYNDVAKECTFLGRAGYMGVKVWPATEHVWGDYYYESDKQFRPWYFVYQPVSYKLNSRSGTRTELRAMIQACRAAGVRVYADAVINHMTAQGTDIQNHRNTDCSTYYGHNGTAGSPYYTSGNTYQINPQTGTRPTLEFPAVPFGPTDFHCDRGISSWTDMNQVTKGYLVGLSDLNTEKPYTQDRIATYLVDLLSIGFSGFRVDAAKHIGPASMSAILAIVKKKLGGNMPNDFITWLEVILGGEAAVLACDGGSDSWYTNFNNILSGAGFTSAEIAQVKIWSSDYPKEMPICGSWIIPPSRFAIQNDDHDQQNPGSSSRDMQDKGSVLIKDKDVAKHRGFEVQLFSRTDADWVIKLVLSSYVFMDAGGAGYPDGLSDCSLYTGPAAKSACLGVPKDTAYVETACGYQLVQGKYTRVHRDVSIINAMRAWVGLSSTTAASLGIPGCA</sequence>
<evidence type="ECO:0000256" key="3">
    <source>
        <dbReference type="ARBA" id="ARBA00008061"/>
    </source>
</evidence>
<feature type="region of interest" description="Disordered" evidence="10">
    <location>
        <begin position="128"/>
        <end position="174"/>
    </location>
</feature>
<evidence type="ECO:0000256" key="10">
    <source>
        <dbReference type="SAM" id="MobiDB-lite"/>
    </source>
</evidence>
<evidence type="ECO:0000256" key="11">
    <source>
        <dbReference type="SAM" id="SignalP"/>
    </source>
</evidence>
<dbReference type="InterPro" id="IPR006046">
    <property type="entry name" value="Alpha_amylase"/>
</dbReference>
<dbReference type="PANTHER" id="PTHR43447">
    <property type="entry name" value="ALPHA-AMYLASE"/>
    <property type="match status" value="1"/>
</dbReference>
<evidence type="ECO:0000256" key="4">
    <source>
        <dbReference type="ARBA" id="ARBA00012595"/>
    </source>
</evidence>
<proteinExistence type="inferred from homology"/>
<evidence type="ECO:0000256" key="8">
    <source>
        <dbReference type="RuleBase" id="RU003615"/>
    </source>
</evidence>
<dbReference type="Pfam" id="PF03370">
    <property type="entry name" value="CBM_21"/>
    <property type="match status" value="1"/>
</dbReference>
<evidence type="ECO:0000256" key="1">
    <source>
        <dbReference type="ARBA" id="ARBA00000548"/>
    </source>
</evidence>
<comment type="similarity">
    <text evidence="3 8">Belongs to the glycosyl hydrolase 13 family.</text>
</comment>
<dbReference type="Proteomes" id="UP001629113">
    <property type="component" value="Unassembled WGS sequence"/>
</dbReference>
<comment type="catalytic activity">
    <reaction evidence="1 9">
        <text>Endohydrolysis of (1-&gt;4)-alpha-D-glucosidic linkages in polysaccharides containing three or more (1-&gt;4)-alpha-linked D-glucose units.</text>
        <dbReference type="EC" id="3.2.1.1"/>
    </reaction>
</comment>
<dbReference type="PROSITE" id="PS51159">
    <property type="entry name" value="CBM21"/>
    <property type="match status" value="1"/>
</dbReference>
<dbReference type="CDD" id="cd11317">
    <property type="entry name" value="AmyAc_bac_euk_AmyA"/>
    <property type="match status" value="1"/>
</dbReference>
<dbReference type="Pfam" id="PF00128">
    <property type="entry name" value="Alpha-amylase"/>
    <property type="match status" value="1"/>
</dbReference>
<evidence type="ECO:0000256" key="9">
    <source>
        <dbReference type="RuleBase" id="RU361134"/>
    </source>
</evidence>
<dbReference type="PRINTS" id="PR00110">
    <property type="entry name" value="ALPHAAMYLASE"/>
</dbReference>
<keyword evidence="6 9" id="KW-0119">Carbohydrate metabolism</keyword>
<dbReference type="InterPro" id="IPR017853">
    <property type="entry name" value="GH"/>
</dbReference>
<dbReference type="Gene3D" id="2.60.40.2440">
    <property type="entry name" value="Carbohydrate binding type-21 domain"/>
    <property type="match status" value="1"/>
</dbReference>
<protein>
    <recommendedName>
        <fullName evidence="4 9">Alpha-amylase</fullName>
        <ecNumber evidence="4 9">3.2.1.1</ecNumber>
    </recommendedName>
</protein>
<keyword evidence="7 9" id="KW-0326">Glycosidase</keyword>
<evidence type="ECO:0000313" key="14">
    <source>
        <dbReference type="Proteomes" id="UP001629113"/>
    </source>
</evidence>
<evidence type="ECO:0000256" key="6">
    <source>
        <dbReference type="ARBA" id="ARBA00023277"/>
    </source>
</evidence>
<comment type="cofactor">
    <cofactor evidence="2">
        <name>Ca(2+)</name>
        <dbReference type="ChEBI" id="CHEBI:29108"/>
    </cofactor>
</comment>
<comment type="caution">
    <text evidence="13">The sequence shown here is derived from an EMBL/GenBank/DDBJ whole genome shotgun (WGS) entry which is preliminary data.</text>
</comment>
<reference evidence="13 14" key="1">
    <citation type="submission" date="2024-06" db="EMBL/GenBank/DDBJ databases">
        <title>Complete genome of Phlyctema vagabunda strain 19-DSS-EL-015.</title>
        <authorList>
            <person name="Fiorenzani C."/>
        </authorList>
    </citation>
    <scope>NUCLEOTIDE SEQUENCE [LARGE SCALE GENOMIC DNA]</scope>
    <source>
        <strain evidence="13 14">19-DSS-EL-015</strain>
    </source>
</reference>
<evidence type="ECO:0000256" key="7">
    <source>
        <dbReference type="ARBA" id="ARBA00023295"/>
    </source>
</evidence>
<dbReference type="EMBL" id="JBFCZG010000007">
    <property type="protein sequence ID" value="KAL3419837.1"/>
    <property type="molecule type" value="Genomic_DNA"/>
</dbReference>
<dbReference type="EC" id="3.2.1.1" evidence="4 9"/>
<evidence type="ECO:0000259" key="12">
    <source>
        <dbReference type="PROSITE" id="PS51159"/>
    </source>
</evidence>
<accession>A0ABR4P948</accession>
<feature type="chain" id="PRO_5046263850" description="Alpha-amylase" evidence="11">
    <location>
        <begin position="26"/>
        <end position="793"/>
    </location>
</feature>
<gene>
    <name evidence="13" type="ORF">PVAG01_08335</name>
</gene>
<evidence type="ECO:0000313" key="13">
    <source>
        <dbReference type="EMBL" id="KAL3419837.1"/>
    </source>
</evidence>
<feature type="signal peptide" evidence="11">
    <location>
        <begin position="1"/>
        <end position="25"/>
    </location>
</feature>
<evidence type="ECO:0000256" key="2">
    <source>
        <dbReference type="ARBA" id="ARBA00001913"/>
    </source>
</evidence>
<feature type="domain" description="CBM21" evidence="12">
    <location>
        <begin position="25"/>
        <end position="127"/>
    </location>
</feature>